<keyword evidence="4" id="KW-1185">Reference proteome</keyword>
<dbReference type="AlphaFoldDB" id="A0A401ZM50"/>
<dbReference type="InterPro" id="IPR010095">
    <property type="entry name" value="Cas12f1-like_TNB"/>
</dbReference>
<comment type="caution">
    <text evidence="3">The sequence shown here is derived from an EMBL/GenBank/DDBJ whole genome shotgun (WGS) entry which is preliminary data.</text>
</comment>
<dbReference type="EMBL" id="BIFQ01000002">
    <property type="protein sequence ID" value="GCE07918.1"/>
    <property type="molecule type" value="Genomic_DNA"/>
</dbReference>
<feature type="domain" description="Cas12f1-like TNB" evidence="2">
    <location>
        <begin position="2"/>
        <end position="54"/>
    </location>
</feature>
<sequence length="76" mass="8454">MKVGRFFPSTKLCHGCQWKWDEITLADRVFVCQTPDCSYYQFGQDRDHNASLNILSGALRLIGLIDQAVSGTGSDA</sequence>
<reference evidence="4" key="1">
    <citation type="submission" date="2018-12" db="EMBL/GenBank/DDBJ databases">
        <title>Tengunoibacter tsumagoiensis gen. nov., sp. nov., Dictyobacter kobayashii sp. nov., D. alpinus sp. nov., and D. joshuensis sp. nov. and description of Dictyobacteraceae fam. nov. within the order Ktedonobacterales isolated from Tengu-no-mugimeshi.</title>
        <authorList>
            <person name="Wang C.M."/>
            <person name="Zheng Y."/>
            <person name="Sakai Y."/>
            <person name="Toyoda A."/>
            <person name="Minakuchi Y."/>
            <person name="Abe K."/>
            <person name="Yokota A."/>
            <person name="Yabe S."/>
        </authorList>
    </citation>
    <scope>NUCLEOTIDE SEQUENCE [LARGE SCALE GENOMIC DNA]</scope>
    <source>
        <strain evidence="4">S-27</strain>
    </source>
</reference>
<evidence type="ECO:0000256" key="1">
    <source>
        <dbReference type="ARBA" id="ARBA00023125"/>
    </source>
</evidence>
<evidence type="ECO:0000313" key="4">
    <source>
        <dbReference type="Proteomes" id="UP000287224"/>
    </source>
</evidence>
<dbReference type="Pfam" id="PF07282">
    <property type="entry name" value="Cas12f1-like_TNB"/>
    <property type="match status" value="1"/>
</dbReference>
<organism evidence="3 4">
    <name type="scientific">Dictyobacter aurantiacus</name>
    <dbReference type="NCBI Taxonomy" id="1936993"/>
    <lineage>
        <taxon>Bacteria</taxon>
        <taxon>Bacillati</taxon>
        <taxon>Chloroflexota</taxon>
        <taxon>Ktedonobacteria</taxon>
        <taxon>Ktedonobacterales</taxon>
        <taxon>Dictyobacteraceae</taxon>
        <taxon>Dictyobacter</taxon>
    </lineage>
</organism>
<evidence type="ECO:0000259" key="2">
    <source>
        <dbReference type="Pfam" id="PF07282"/>
    </source>
</evidence>
<keyword evidence="1" id="KW-0238">DNA-binding</keyword>
<dbReference type="Proteomes" id="UP000287224">
    <property type="component" value="Unassembled WGS sequence"/>
</dbReference>
<accession>A0A401ZM50</accession>
<gene>
    <name evidence="3" type="ORF">KDAU_52470</name>
</gene>
<dbReference type="GO" id="GO:0003677">
    <property type="term" value="F:DNA binding"/>
    <property type="evidence" value="ECO:0007669"/>
    <property type="project" value="UniProtKB-KW"/>
</dbReference>
<evidence type="ECO:0000313" key="3">
    <source>
        <dbReference type="EMBL" id="GCE07918.1"/>
    </source>
</evidence>
<proteinExistence type="predicted"/>
<name>A0A401ZM50_9CHLR</name>
<protein>
    <recommendedName>
        <fullName evidence="2">Cas12f1-like TNB domain-containing protein</fullName>
    </recommendedName>
</protein>